<accession>A0A7R9JV79</accession>
<proteinExistence type="predicted"/>
<name>A0A7R9JV79_TIMGE</name>
<evidence type="ECO:0000313" key="1">
    <source>
        <dbReference type="EMBL" id="CAD7590217.1"/>
    </source>
</evidence>
<dbReference type="AlphaFoldDB" id="A0A7R9JV79"/>
<sequence length="155" mass="17580">MHTPLQAAYLIVQHVQTLTSCITKTIPGDVCVCPQQFAEKSGKLQTNKETWKQQYSNWQEIHLVEIIGVKRESYRPKPCLEERREGGIVLEKLANAPVVLSQTTEDGKIEVRISVGRWAGLTRKYINHHNTRVCVYNHPTPLDTVTTTPAPSFED</sequence>
<reference evidence="1" key="1">
    <citation type="submission" date="2020-11" db="EMBL/GenBank/DDBJ databases">
        <authorList>
            <person name="Tran Van P."/>
        </authorList>
    </citation>
    <scope>NUCLEOTIDE SEQUENCE</scope>
</reference>
<organism evidence="1">
    <name type="scientific">Timema genevievae</name>
    <name type="common">Walking stick</name>
    <dbReference type="NCBI Taxonomy" id="629358"/>
    <lineage>
        <taxon>Eukaryota</taxon>
        <taxon>Metazoa</taxon>
        <taxon>Ecdysozoa</taxon>
        <taxon>Arthropoda</taxon>
        <taxon>Hexapoda</taxon>
        <taxon>Insecta</taxon>
        <taxon>Pterygota</taxon>
        <taxon>Neoptera</taxon>
        <taxon>Polyneoptera</taxon>
        <taxon>Phasmatodea</taxon>
        <taxon>Timematodea</taxon>
        <taxon>Timematoidea</taxon>
        <taxon>Timematidae</taxon>
        <taxon>Timema</taxon>
    </lineage>
</organism>
<dbReference type="EMBL" id="OE840375">
    <property type="protein sequence ID" value="CAD7590217.1"/>
    <property type="molecule type" value="Genomic_DNA"/>
</dbReference>
<protein>
    <submittedName>
        <fullName evidence="1">Uncharacterized protein</fullName>
    </submittedName>
</protein>
<gene>
    <name evidence="1" type="ORF">TGEB3V08_LOCUS4059</name>
</gene>